<accession>A0A1M5TTY2</accession>
<dbReference type="EMBL" id="FQWQ01000003">
    <property type="protein sequence ID" value="SHH54046.1"/>
    <property type="molecule type" value="Genomic_DNA"/>
</dbReference>
<organism evidence="1 2">
    <name type="scientific">Chryseolinea serpens</name>
    <dbReference type="NCBI Taxonomy" id="947013"/>
    <lineage>
        <taxon>Bacteria</taxon>
        <taxon>Pseudomonadati</taxon>
        <taxon>Bacteroidota</taxon>
        <taxon>Cytophagia</taxon>
        <taxon>Cytophagales</taxon>
        <taxon>Fulvivirgaceae</taxon>
        <taxon>Chryseolinea</taxon>
    </lineage>
</organism>
<reference evidence="1 2" key="1">
    <citation type="submission" date="2016-11" db="EMBL/GenBank/DDBJ databases">
        <authorList>
            <person name="Jaros S."/>
            <person name="Januszkiewicz K."/>
            <person name="Wedrychowicz H."/>
        </authorList>
    </citation>
    <scope>NUCLEOTIDE SEQUENCE [LARGE SCALE GENOMIC DNA]</scope>
    <source>
        <strain evidence="1 2">DSM 24574</strain>
    </source>
</reference>
<dbReference type="InterPro" id="IPR028958">
    <property type="entry name" value="Imm42"/>
</dbReference>
<sequence>MGLENEVFIGDKNTFAIRYVPGFSYKDSGHYYAYCHLVLGGQIIGDEDESCFLSTWKGTLERLKDKFKHDFSSFSHPEFRNKNNEELFELIWKANQLEEDFKPEFSHLPILDNKVWAACHLSIDETTDAYQITMTNDNGAIKFLWSGWREPCPADKIDKLFSVTVDRDFIVATLEECLERIENEYLNYPKV</sequence>
<dbReference type="OrthoDB" id="1377011at2"/>
<evidence type="ECO:0000313" key="2">
    <source>
        <dbReference type="Proteomes" id="UP000184212"/>
    </source>
</evidence>
<dbReference type="RefSeq" id="WP_073138009.1">
    <property type="nucleotide sequence ID" value="NZ_FQWQ01000003.1"/>
</dbReference>
<dbReference type="STRING" id="947013.SAMN04488109_4266"/>
<gene>
    <name evidence="1" type="ORF">SAMN04488109_4266</name>
</gene>
<dbReference type="AlphaFoldDB" id="A0A1M5TTY2"/>
<proteinExistence type="predicted"/>
<protein>
    <submittedName>
        <fullName evidence="1">Immunity protein 42</fullName>
    </submittedName>
</protein>
<name>A0A1M5TTY2_9BACT</name>
<dbReference type="Pfam" id="PF15593">
    <property type="entry name" value="Imm42"/>
    <property type="match status" value="1"/>
</dbReference>
<evidence type="ECO:0000313" key="1">
    <source>
        <dbReference type="EMBL" id="SHH54046.1"/>
    </source>
</evidence>
<dbReference type="Proteomes" id="UP000184212">
    <property type="component" value="Unassembled WGS sequence"/>
</dbReference>
<keyword evidence="2" id="KW-1185">Reference proteome</keyword>